<keyword evidence="1" id="KW-0732">Signal</keyword>
<dbReference type="Pfam" id="PF00395">
    <property type="entry name" value="SLH"/>
    <property type="match status" value="1"/>
</dbReference>
<dbReference type="Pfam" id="PF16244">
    <property type="entry name" value="DUF4901"/>
    <property type="match status" value="2"/>
</dbReference>
<dbReference type="InterPro" id="IPR032599">
    <property type="entry name" value="YcdB/YcdC_rep_domain"/>
</dbReference>
<protein>
    <submittedName>
        <fullName evidence="3">S-layer-like domain-containing protein</fullName>
    </submittedName>
</protein>
<dbReference type="OrthoDB" id="2473368at2"/>
<accession>K0AWN1</accession>
<gene>
    <name evidence="3" type="ordered locus">Curi_c05700</name>
</gene>
<dbReference type="RefSeq" id="WP_014966781.1">
    <property type="nucleotide sequence ID" value="NC_018664.1"/>
</dbReference>
<dbReference type="PROSITE" id="PS51272">
    <property type="entry name" value="SLH"/>
    <property type="match status" value="2"/>
</dbReference>
<reference evidence="3 4" key="1">
    <citation type="journal article" date="2012" name="PLoS ONE">
        <title>The purine-utilizing bacterium Clostridium acidurici 9a: a genome-guided metabolic reconsideration.</title>
        <authorList>
            <person name="Hartwich K."/>
            <person name="Poehlein A."/>
            <person name="Daniel R."/>
        </authorList>
    </citation>
    <scope>NUCLEOTIDE SEQUENCE [LARGE SCALE GENOMIC DNA]</scope>
    <source>
        <strain evidence="4">ATCC 7906 / DSM 604 / BCRC 14475 / CIP 104303 / KCTC 5404 / NCIMB 10678 / 9a</strain>
    </source>
</reference>
<evidence type="ECO:0000313" key="4">
    <source>
        <dbReference type="Proteomes" id="UP000006094"/>
    </source>
</evidence>
<dbReference type="KEGG" id="cad:Curi_c05700"/>
<dbReference type="PATRIC" id="fig|1128398.3.peg.601"/>
<dbReference type="InterPro" id="IPR001119">
    <property type="entry name" value="SLH_dom"/>
</dbReference>
<feature type="signal peptide" evidence="1">
    <location>
        <begin position="1"/>
        <end position="27"/>
    </location>
</feature>
<feature type="domain" description="SLH" evidence="2">
    <location>
        <begin position="632"/>
        <end position="686"/>
    </location>
</feature>
<sequence>MKKKISLALSVGVLLTTLSPLQTVANADNVRVVVGTSNVVDRLDVEKYIPKIKSIFQIGDEYNEFETHQFNGMNLIQLTWRNSSGSIGVSIDKDGDIVGYYKSEYGTNSNRELYQFPKLSKKDGEKIAKEFVNKVLPEMADKVKISNDNYDYDMYNLRGYFYKFTRVENDIPFNNQSIYVSVDNQKGEVTDFNLHGQKNYKFPGKEGIISEEEARELYREKVGLELMYKLRGIDSDLEPYLGYSIVDTDKTINAKNKDIESTSYQYRYPISRYSNYVESVSSKDESNLINSKVIISRTDASKKIVDTFSLGDGYEVSGGQLRKIKGEDKYFWDINVMKYEGRNGSGTTVTIDAKTGQIISFSDPGAWGDDKKGEVKYKKEELLKKAEDFIQKNNPEKYKEVEYVESIDILDEYNKTYQFEFIKKLNDIKVENSGFRVGISAITGNIVDYDYNWDDLELPLVENIIDKDKAKEILFNGNKLELQYQSENQDESSAKLVYDFKDKHLVVDAKTGEIIDYKKELGEKLDKKDYKDIENSFAKDQINKLQEYIVLFEGEDFKPKSEIIQKDFLSLLAQVKGLSHDEEYLYESLIIENVIKNEEKNPEGKVTREEAIKYIVRAFGQEQSGNLGDIYKMDYNDADQIDENLKGHVAIAKGLGVISGEGNFRPKDNLRRDEAAVLIYNILNRK</sequence>
<dbReference type="Proteomes" id="UP000006094">
    <property type="component" value="Chromosome"/>
</dbReference>
<keyword evidence="4" id="KW-1185">Reference proteome</keyword>
<organism evidence="3 4">
    <name type="scientific">Gottschalkia acidurici (strain ATCC 7906 / DSM 604 / BCRC 14475 / CIP 104303 / KCTC 5404 / NCIMB 10678 / 9a)</name>
    <name type="common">Clostridium acidurici</name>
    <dbReference type="NCBI Taxonomy" id="1128398"/>
    <lineage>
        <taxon>Bacteria</taxon>
        <taxon>Bacillati</taxon>
        <taxon>Bacillota</taxon>
        <taxon>Tissierellia</taxon>
        <taxon>Tissierellales</taxon>
        <taxon>Gottschalkiaceae</taxon>
        <taxon>Gottschalkia</taxon>
    </lineage>
</organism>
<dbReference type="STRING" id="1128398.Curi_c05700"/>
<evidence type="ECO:0000313" key="3">
    <source>
        <dbReference type="EMBL" id="AFS77644.1"/>
    </source>
</evidence>
<evidence type="ECO:0000256" key="1">
    <source>
        <dbReference type="SAM" id="SignalP"/>
    </source>
</evidence>
<feature type="chain" id="PRO_5003830609" evidence="1">
    <location>
        <begin position="28"/>
        <end position="686"/>
    </location>
</feature>
<dbReference type="eggNOG" id="COG3858">
    <property type="taxonomic scope" value="Bacteria"/>
</dbReference>
<dbReference type="HOGENOM" id="CLU_019560_0_0_9"/>
<feature type="domain" description="SLH" evidence="2">
    <location>
        <begin position="525"/>
        <end position="629"/>
    </location>
</feature>
<proteinExistence type="predicted"/>
<name>K0AWN1_GOTA9</name>
<dbReference type="EMBL" id="CP003326">
    <property type="protein sequence ID" value="AFS77644.1"/>
    <property type="molecule type" value="Genomic_DNA"/>
</dbReference>
<evidence type="ECO:0000259" key="2">
    <source>
        <dbReference type="PROSITE" id="PS51272"/>
    </source>
</evidence>
<dbReference type="AlphaFoldDB" id="K0AWN1"/>